<dbReference type="PANTHER" id="PTHR34774:SF1">
    <property type="entry name" value="EPHRIN-A3 PROTEIN"/>
    <property type="match status" value="1"/>
</dbReference>
<gene>
    <name evidence="2" type="ORF">Ahy_B10g100872</name>
</gene>
<protein>
    <submittedName>
        <fullName evidence="2">Uncharacterized protein</fullName>
    </submittedName>
</protein>
<name>A0A444WXT8_ARAHY</name>
<organism evidence="2 3">
    <name type="scientific">Arachis hypogaea</name>
    <name type="common">Peanut</name>
    <dbReference type="NCBI Taxonomy" id="3818"/>
    <lineage>
        <taxon>Eukaryota</taxon>
        <taxon>Viridiplantae</taxon>
        <taxon>Streptophyta</taxon>
        <taxon>Embryophyta</taxon>
        <taxon>Tracheophyta</taxon>
        <taxon>Spermatophyta</taxon>
        <taxon>Magnoliopsida</taxon>
        <taxon>eudicotyledons</taxon>
        <taxon>Gunneridae</taxon>
        <taxon>Pentapetalae</taxon>
        <taxon>rosids</taxon>
        <taxon>fabids</taxon>
        <taxon>Fabales</taxon>
        <taxon>Fabaceae</taxon>
        <taxon>Papilionoideae</taxon>
        <taxon>50 kb inversion clade</taxon>
        <taxon>dalbergioids sensu lato</taxon>
        <taxon>Dalbergieae</taxon>
        <taxon>Pterocarpus clade</taxon>
        <taxon>Arachis</taxon>
    </lineage>
</organism>
<dbReference type="AlphaFoldDB" id="A0A444WXT8"/>
<evidence type="ECO:0000256" key="1">
    <source>
        <dbReference type="SAM" id="Phobius"/>
    </source>
</evidence>
<sequence length="202" mass="22747">MIQGEVVLNREQNKNVPRTLASFEEYRKMILQVGALFTLSFRNGRACDPYESQAELFVISSITLDPHFSLLIADDADVLQLATLSAFSFSIRFLYADYKMNSGRPKKIPLEGLVLESIMSPRRSASFRRPKDELGSWSTLVKRHRFLLVALGLLVILCTVYLYFAITLGAGDSCSGLSGDAKVTCQMEHVKDFMARRKLKLL</sequence>
<evidence type="ECO:0000313" key="3">
    <source>
        <dbReference type="Proteomes" id="UP000289738"/>
    </source>
</evidence>
<dbReference type="Proteomes" id="UP000289738">
    <property type="component" value="Chromosome B10"/>
</dbReference>
<dbReference type="EMBL" id="SDMP01000020">
    <property type="protein sequence ID" value="RYQ82276.1"/>
    <property type="molecule type" value="Genomic_DNA"/>
</dbReference>
<feature type="transmembrane region" description="Helical" evidence="1">
    <location>
        <begin position="146"/>
        <end position="166"/>
    </location>
</feature>
<reference evidence="2 3" key="1">
    <citation type="submission" date="2019-01" db="EMBL/GenBank/DDBJ databases">
        <title>Sequencing of cultivated peanut Arachis hypogaea provides insights into genome evolution and oil improvement.</title>
        <authorList>
            <person name="Chen X."/>
        </authorList>
    </citation>
    <scope>NUCLEOTIDE SEQUENCE [LARGE SCALE GENOMIC DNA]</scope>
    <source>
        <strain evidence="3">cv. Fuhuasheng</strain>
        <tissue evidence="2">Leaves</tissue>
    </source>
</reference>
<accession>A0A444WXT8</accession>
<keyword evidence="1" id="KW-1133">Transmembrane helix</keyword>
<comment type="caution">
    <text evidence="2">The sequence shown here is derived from an EMBL/GenBank/DDBJ whole genome shotgun (WGS) entry which is preliminary data.</text>
</comment>
<evidence type="ECO:0000313" key="2">
    <source>
        <dbReference type="EMBL" id="RYQ82276.1"/>
    </source>
</evidence>
<dbReference type="STRING" id="3818.A0A444WXT8"/>
<keyword evidence="1" id="KW-0812">Transmembrane</keyword>
<proteinExistence type="predicted"/>
<dbReference type="PANTHER" id="PTHR34774">
    <property type="entry name" value="EPHRIN-A3 PROTEIN"/>
    <property type="match status" value="1"/>
</dbReference>
<keyword evidence="3" id="KW-1185">Reference proteome</keyword>
<keyword evidence="1" id="KW-0472">Membrane</keyword>